<feature type="transmembrane region" description="Helical" evidence="7">
    <location>
        <begin position="255"/>
        <end position="277"/>
    </location>
</feature>
<keyword evidence="3 7" id="KW-0812">Transmembrane</keyword>
<name>A0A6A6TDR7_9PLEO</name>
<dbReference type="GO" id="GO:0016020">
    <property type="term" value="C:membrane"/>
    <property type="evidence" value="ECO:0007669"/>
    <property type="project" value="UniProtKB-SubCell"/>
</dbReference>
<evidence type="ECO:0000259" key="8">
    <source>
        <dbReference type="PROSITE" id="PS50850"/>
    </source>
</evidence>
<feature type="transmembrane region" description="Helical" evidence="7">
    <location>
        <begin position="498"/>
        <end position="520"/>
    </location>
</feature>
<gene>
    <name evidence="9" type="ORF">K491DRAFT_594262</name>
</gene>
<evidence type="ECO:0000313" key="10">
    <source>
        <dbReference type="Proteomes" id="UP000799324"/>
    </source>
</evidence>
<dbReference type="CDD" id="cd17323">
    <property type="entry name" value="MFS_Tpo1_MDR_like"/>
    <property type="match status" value="1"/>
</dbReference>
<comment type="subcellular location">
    <subcellularLocation>
        <location evidence="1">Membrane</location>
        <topology evidence="1">Multi-pass membrane protein</topology>
    </subcellularLocation>
</comment>
<feature type="transmembrane region" description="Helical" evidence="7">
    <location>
        <begin position="532"/>
        <end position="552"/>
    </location>
</feature>
<dbReference type="FunFam" id="1.20.1250.20:FF:000082">
    <property type="entry name" value="MFS multidrug transporter, putative"/>
    <property type="match status" value="1"/>
</dbReference>
<feature type="domain" description="Major facilitator superfamily (MFS) profile" evidence="8">
    <location>
        <begin position="128"/>
        <end position="556"/>
    </location>
</feature>
<feature type="transmembrane region" description="Helical" evidence="7">
    <location>
        <begin position="164"/>
        <end position="183"/>
    </location>
</feature>
<feature type="transmembrane region" description="Helical" evidence="7">
    <location>
        <begin position="397"/>
        <end position="417"/>
    </location>
</feature>
<dbReference type="InterPro" id="IPR011701">
    <property type="entry name" value="MFS"/>
</dbReference>
<keyword evidence="10" id="KW-1185">Reference proteome</keyword>
<dbReference type="GO" id="GO:0022857">
    <property type="term" value="F:transmembrane transporter activity"/>
    <property type="evidence" value="ECO:0007669"/>
    <property type="project" value="InterPro"/>
</dbReference>
<evidence type="ECO:0000256" key="3">
    <source>
        <dbReference type="ARBA" id="ARBA00022692"/>
    </source>
</evidence>
<dbReference type="InterPro" id="IPR036259">
    <property type="entry name" value="MFS_trans_sf"/>
</dbReference>
<dbReference type="Gene3D" id="1.20.1250.20">
    <property type="entry name" value="MFS general substrate transporter like domains"/>
    <property type="match status" value="1"/>
</dbReference>
<reference evidence="9" key="1">
    <citation type="journal article" date="2020" name="Stud. Mycol.">
        <title>101 Dothideomycetes genomes: a test case for predicting lifestyles and emergence of pathogens.</title>
        <authorList>
            <person name="Haridas S."/>
            <person name="Albert R."/>
            <person name="Binder M."/>
            <person name="Bloem J."/>
            <person name="Labutti K."/>
            <person name="Salamov A."/>
            <person name="Andreopoulos B."/>
            <person name="Baker S."/>
            <person name="Barry K."/>
            <person name="Bills G."/>
            <person name="Bluhm B."/>
            <person name="Cannon C."/>
            <person name="Castanera R."/>
            <person name="Culley D."/>
            <person name="Daum C."/>
            <person name="Ezra D."/>
            <person name="Gonzalez J."/>
            <person name="Henrissat B."/>
            <person name="Kuo A."/>
            <person name="Liang C."/>
            <person name="Lipzen A."/>
            <person name="Lutzoni F."/>
            <person name="Magnuson J."/>
            <person name="Mondo S."/>
            <person name="Nolan M."/>
            <person name="Ohm R."/>
            <person name="Pangilinan J."/>
            <person name="Park H.-J."/>
            <person name="Ramirez L."/>
            <person name="Alfaro M."/>
            <person name="Sun H."/>
            <person name="Tritt A."/>
            <person name="Yoshinaga Y."/>
            <person name="Zwiers L.-H."/>
            <person name="Turgeon B."/>
            <person name="Goodwin S."/>
            <person name="Spatafora J."/>
            <person name="Crous P."/>
            <person name="Grigoriev I."/>
        </authorList>
    </citation>
    <scope>NUCLEOTIDE SEQUENCE</scope>
    <source>
        <strain evidence="9">CBS 122681</strain>
    </source>
</reference>
<feature type="transmembrane region" description="Helical" evidence="7">
    <location>
        <begin position="126"/>
        <end position="152"/>
    </location>
</feature>
<dbReference type="PANTHER" id="PTHR23502">
    <property type="entry name" value="MAJOR FACILITATOR SUPERFAMILY"/>
    <property type="match status" value="1"/>
</dbReference>
<dbReference type="PANTHER" id="PTHR23502:SF68">
    <property type="entry name" value="MULTIDRUG TRANSPORTER, PUTATIVE (AFU_ORTHOLOGUE AFUA_3G01120)-RELATED"/>
    <property type="match status" value="1"/>
</dbReference>
<keyword evidence="5 7" id="KW-0472">Membrane</keyword>
<dbReference type="AlphaFoldDB" id="A0A6A6TDR7"/>
<evidence type="ECO:0000256" key="5">
    <source>
        <dbReference type="ARBA" id="ARBA00023136"/>
    </source>
</evidence>
<evidence type="ECO:0000256" key="4">
    <source>
        <dbReference type="ARBA" id="ARBA00022989"/>
    </source>
</evidence>
<dbReference type="Proteomes" id="UP000799324">
    <property type="component" value="Unassembled WGS sequence"/>
</dbReference>
<feature type="transmembrane region" description="Helical" evidence="7">
    <location>
        <begin position="283"/>
        <end position="303"/>
    </location>
</feature>
<evidence type="ECO:0000256" key="1">
    <source>
        <dbReference type="ARBA" id="ARBA00004141"/>
    </source>
</evidence>
<dbReference type="EMBL" id="MU004321">
    <property type="protein sequence ID" value="KAF2657832.1"/>
    <property type="molecule type" value="Genomic_DNA"/>
</dbReference>
<protein>
    <submittedName>
        <fullName evidence="9">Putative MFS transporter</fullName>
    </submittedName>
</protein>
<proteinExistence type="inferred from homology"/>
<feature type="transmembrane region" description="Helical" evidence="7">
    <location>
        <begin position="438"/>
        <end position="457"/>
    </location>
</feature>
<evidence type="ECO:0000313" key="9">
    <source>
        <dbReference type="EMBL" id="KAF2657832.1"/>
    </source>
</evidence>
<dbReference type="Pfam" id="PF07690">
    <property type="entry name" value="MFS_1"/>
    <property type="match status" value="1"/>
</dbReference>
<comment type="similarity">
    <text evidence="2">Belongs to the major facilitator superfamily.</text>
</comment>
<feature type="compositionally biased region" description="Low complexity" evidence="6">
    <location>
        <begin position="8"/>
        <end position="27"/>
    </location>
</feature>
<feature type="transmembrane region" description="Helical" evidence="7">
    <location>
        <begin position="463"/>
        <end position="486"/>
    </location>
</feature>
<keyword evidence="4 7" id="KW-1133">Transmembrane helix</keyword>
<dbReference type="InterPro" id="IPR020846">
    <property type="entry name" value="MFS_dom"/>
</dbReference>
<dbReference type="OrthoDB" id="5296287at2759"/>
<dbReference type="SUPFAM" id="SSF103473">
    <property type="entry name" value="MFS general substrate transporter"/>
    <property type="match status" value="1"/>
</dbReference>
<dbReference type="PROSITE" id="PS50850">
    <property type="entry name" value="MFS"/>
    <property type="match status" value="1"/>
</dbReference>
<evidence type="ECO:0000256" key="2">
    <source>
        <dbReference type="ARBA" id="ARBA00008335"/>
    </source>
</evidence>
<organism evidence="9 10">
    <name type="scientific">Lophiostoma macrostomum CBS 122681</name>
    <dbReference type="NCBI Taxonomy" id="1314788"/>
    <lineage>
        <taxon>Eukaryota</taxon>
        <taxon>Fungi</taxon>
        <taxon>Dikarya</taxon>
        <taxon>Ascomycota</taxon>
        <taxon>Pezizomycotina</taxon>
        <taxon>Dothideomycetes</taxon>
        <taxon>Pleosporomycetidae</taxon>
        <taxon>Pleosporales</taxon>
        <taxon>Lophiostomataceae</taxon>
        <taxon>Lophiostoma</taxon>
    </lineage>
</organism>
<feature type="transmembrane region" description="Helical" evidence="7">
    <location>
        <begin position="353"/>
        <end position="377"/>
    </location>
</feature>
<evidence type="ECO:0000256" key="7">
    <source>
        <dbReference type="SAM" id="Phobius"/>
    </source>
</evidence>
<evidence type="ECO:0000256" key="6">
    <source>
        <dbReference type="SAM" id="MobiDB-lite"/>
    </source>
</evidence>
<accession>A0A6A6TDR7</accession>
<feature type="region of interest" description="Disordered" evidence="6">
    <location>
        <begin position="1"/>
        <end position="27"/>
    </location>
</feature>
<sequence>MDNSHLSPTTPTTATPNTRKVGSRRASVIARRASSATKRGSIASTIYYAQDSAAAALRALQDSIDQAIVSIQESVDAAELITASLGIAPPPEDEKEIEDGVDKYLVDWDGPDDPENPYNWSKGIRWAHVIVAGITAFLSNMTATAFAPAAGLLRKEFGITDPTLSALTVSIYLLGFAIGPLLIAPLSEHFGRRPIYSICLALTIAFLVGCSETKEINAFLVCRLITGITSSGPGTIGSGTIADVMPKEQRGGAMAIFAIGPLLSNTIGPLVAGPVGYYLGWRWLFRIIYISNFVNFCMAMIFMRETFAPLLLQRKAARLRKETGKPDYYTKHDHKGTPLQSLFLAISRPTKMLLFSPIVWSLSIYCAFVWGLLILLFTSFPDVYHNNYGFHQTNIGLAYIGSGIGMTIGAVSFGIISDKMAKKRKADESYSWSPESRLELMVWFAPISPIGFFWYGWAVQGHAPAWVPIFGTAFIGMGALYIVMPVQMYLVDAFGPKAAASAIAANTVLRSLFGCFLPLAGPSLNNNLGLGWANTILGGIGVIFVSLPILFFKYGAYIRTRWPIDV</sequence>